<sequence>MTLPAFAPSPTEVPDPHDGHHWRLHARCRFIGPDTFYAPEDETWGERQRRERAARDICAACPVRIPCRDDAVKNKEQHGIWGGLTERERRGLRYVRWLPDGSATRGAGTSAAG</sequence>
<feature type="binding site" evidence="11">
    <location>
        <position position="61"/>
    </location>
    <ligand>
        <name>[4Fe-4S] cluster</name>
        <dbReference type="ChEBI" id="CHEBI:49883"/>
    </ligand>
</feature>
<evidence type="ECO:0000256" key="1">
    <source>
        <dbReference type="ARBA" id="ARBA00004496"/>
    </source>
</evidence>
<keyword evidence="8 11" id="KW-0238">DNA-binding</keyword>
<keyword evidence="4 11" id="KW-0479">Metal-binding</keyword>
<feature type="binding site" evidence="11">
    <location>
        <position position="67"/>
    </location>
    <ligand>
        <name>[4Fe-4S] cluster</name>
        <dbReference type="ChEBI" id="CHEBI:49883"/>
    </ligand>
</feature>
<keyword evidence="3 11" id="KW-0004">4Fe-4S</keyword>
<comment type="PTM">
    <text evidence="11">The Fe-S cluster can be nitrosylated by nitric oxide (NO).</text>
</comment>
<dbReference type="InterPro" id="IPR034768">
    <property type="entry name" value="4FE4S_WBL"/>
</dbReference>
<evidence type="ECO:0000256" key="9">
    <source>
        <dbReference type="ARBA" id="ARBA00023157"/>
    </source>
</evidence>
<dbReference type="HAMAP" id="MF_01479">
    <property type="entry name" value="WhiB"/>
    <property type="match status" value="1"/>
</dbReference>
<evidence type="ECO:0000259" key="12">
    <source>
        <dbReference type="PROSITE" id="PS51674"/>
    </source>
</evidence>
<evidence type="ECO:0000313" key="16">
    <source>
        <dbReference type="Proteomes" id="UP001163947"/>
    </source>
</evidence>
<comment type="function">
    <text evidence="11">Acts as a transcriptional regulator. Probably redox-responsive. The apo- but not holo-form probably binds DNA.</text>
</comment>
<evidence type="ECO:0000313" key="15">
    <source>
        <dbReference type="Proteomes" id="UP000325466"/>
    </source>
</evidence>
<keyword evidence="5 11" id="KW-0408">Iron</keyword>
<evidence type="ECO:0000256" key="2">
    <source>
        <dbReference type="ARBA" id="ARBA00006597"/>
    </source>
</evidence>
<evidence type="ECO:0000256" key="7">
    <source>
        <dbReference type="ARBA" id="ARBA00023015"/>
    </source>
</evidence>
<dbReference type="EMBL" id="BLAH01000072">
    <property type="protein sequence ID" value="GES36650.1"/>
    <property type="molecule type" value="Genomic_DNA"/>
</dbReference>
<evidence type="ECO:0000313" key="13">
    <source>
        <dbReference type="EMBL" id="GES36650.1"/>
    </source>
</evidence>
<dbReference type="GO" id="GO:0051539">
    <property type="term" value="F:4 iron, 4 sulfur cluster binding"/>
    <property type="evidence" value="ECO:0007669"/>
    <property type="project" value="UniProtKB-UniRule"/>
</dbReference>
<evidence type="ECO:0000256" key="8">
    <source>
        <dbReference type="ARBA" id="ARBA00023125"/>
    </source>
</evidence>
<evidence type="ECO:0000256" key="10">
    <source>
        <dbReference type="ARBA" id="ARBA00023163"/>
    </source>
</evidence>
<organism evidence="14 16">
    <name type="scientific">Rhodococcus aetherivorans</name>
    <dbReference type="NCBI Taxonomy" id="191292"/>
    <lineage>
        <taxon>Bacteria</taxon>
        <taxon>Bacillati</taxon>
        <taxon>Actinomycetota</taxon>
        <taxon>Actinomycetes</taxon>
        <taxon>Mycobacteriales</taxon>
        <taxon>Nocardiaceae</taxon>
        <taxon>Rhodococcus</taxon>
    </lineage>
</organism>
<evidence type="ECO:0000313" key="14">
    <source>
        <dbReference type="EMBL" id="UYF95216.1"/>
    </source>
</evidence>
<dbReference type="GO" id="GO:0046872">
    <property type="term" value="F:metal ion binding"/>
    <property type="evidence" value="ECO:0007669"/>
    <property type="project" value="UniProtKB-KW"/>
</dbReference>
<dbReference type="GO" id="GO:0045892">
    <property type="term" value="P:negative regulation of DNA-templated transcription"/>
    <property type="evidence" value="ECO:0007669"/>
    <property type="project" value="TreeGrafter"/>
</dbReference>
<feature type="binding site" evidence="11">
    <location>
        <position position="28"/>
    </location>
    <ligand>
        <name>[4Fe-4S] cluster</name>
        <dbReference type="ChEBI" id="CHEBI:49883"/>
    </ligand>
</feature>
<keyword evidence="15" id="KW-1185">Reference proteome</keyword>
<feature type="binding site" evidence="11">
    <location>
        <position position="58"/>
    </location>
    <ligand>
        <name>[4Fe-4S] cluster</name>
        <dbReference type="ChEBI" id="CHEBI:49883"/>
    </ligand>
</feature>
<keyword evidence="9 11" id="KW-1015">Disulfide bond</keyword>
<evidence type="ECO:0000256" key="11">
    <source>
        <dbReference type="HAMAP-Rule" id="MF_01479"/>
    </source>
</evidence>
<dbReference type="GO" id="GO:0005737">
    <property type="term" value="C:cytoplasm"/>
    <property type="evidence" value="ECO:0007669"/>
    <property type="project" value="UniProtKB-SubCell"/>
</dbReference>
<dbReference type="RefSeq" id="WP_043802729.1">
    <property type="nucleotide sequence ID" value="NZ_BAAAYP010000036.1"/>
</dbReference>
<dbReference type="GO" id="GO:0047134">
    <property type="term" value="F:protein-disulfide reductase [NAD(P)H] activity"/>
    <property type="evidence" value="ECO:0007669"/>
    <property type="project" value="TreeGrafter"/>
</dbReference>
<evidence type="ECO:0000256" key="3">
    <source>
        <dbReference type="ARBA" id="ARBA00022485"/>
    </source>
</evidence>
<dbReference type="GO" id="GO:0003677">
    <property type="term" value="F:DNA binding"/>
    <property type="evidence" value="ECO:0007669"/>
    <property type="project" value="UniProtKB-UniRule"/>
</dbReference>
<reference evidence="13 15" key="1">
    <citation type="journal article" date="2018" name="Biodegradation">
        <title>1,4-Dioxane degradation characteristics of Rhodococcus aetherivorans JCM 14343.</title>
        <authorList>
            <person name="Inoue D."/>
            <person name="Tsunoda T."/>
            <person name="Yamamoto N."/>
            <person name="Ike M."/>
            <person name="Sei K."/>
        </authorList>
    </citation>
    <scope>NUCLEOTIDE SEQUENCE [LARGE SCALE GENOMIC DNA]</scope>
    <source>
        <strain evidence="13 15">JCM 14343</strain>
    </source>
</reference>
<keyword evidence="6 11" id="KW-0411">Iron-sulfur</keyword>
<dbReference type="KEGG" id="rav:AAT18_22840"/>
<dbReference type="Proteomes" id="UP000325466">
    <property type="component" value="Unassembled WGS sequence"/>
</dbReference>
<dbReference type="Proteomes" id="UP001163947">
    <property type="component" value="Chromosome"/>
</dbReference>
<dbReference type="GO" id="GO:0035731">
    <property type="term" value="F:dinitrosyl-iron complex binding"/>
    <property type="evidence" value="ECO:0007669"/>
    <property type="project" value="UniProtKB-UniRule"/>
</dbReference>
<dbReference type="Pfam" id="PF02467">
    <property type="entry name" value="Whib"/>
    <property type="match status" value="1"/>
</dbReference>
<dbReference type="PANTHER" id="PTHR38839">
    <property type="entry name" value="TRANSCRIPTIONAL REGULATOR WHID-RELATED"/>
    <property type="match status" value="1"/>
</dbReference>
<evidence type="ECO:0000256" key="5">
    <source>
        <dbReference type="ARBA" id="ARBA00023004"/>
    </source>
</evidence>
<accession>A0A5M3Y8R1</accession>
<comment type="similarity">
    <text evidence="2 11">Belongs to the WhiB family.</text>
</comment>
<keyword evidence="11" id="KW-0963">Cytoplasm</keyword>
<reference evidence="14" key="3">
    <citation type="submission" date="2022-09" db="EMBL/GenBank/DDBJ databases">
        <title>The genome sequence of Rhodococcus aetherivorans N1.</title>
        <authorList>
            <person name="Jiang W."/>
        </authorList>
    </citation>
    <scope>NUCLEOTIDE SEQUENCE</scope>
    <source>
        <strain evidence="14">N1</strain>
    </source>
</reference>
<keyword evidence="10 11" id="KW-0804">Transcription</keyword>
<comment type="subcellular location">
    <subcellularLocation>
        <location evidence="1 11">Cytoplasm</location>
    </subcellularLocation>
</comment>
<dbReference type="AlphaFoldDB" id="A0A5M3Y8R1"/>
<dbReference type="PROSITE" id="PS51674">
    <property type="entry name" value="4FE4S_WBL"/>
    <property type="match status" value="1"/>
</dbReference>
<reference evidence="13" key="2">
    <citation type="submission" date="2019-10" db="EMBL/GenBank/DDBJ databases">
        <title>Draft genome sequence of Rhodococcus aetherivorans JCM 14343.</title>
        <authorList>
            <person name="Inoue D."/>
            <person name="Nakazawa M."/>
            <person name="Yamamoto N."/>
            <person name="Sei K."/>
            <person name="Ike M."/>
        </authorList>
    </citation>
    <scope>NUCLEOTIDE SEQUENCE</scope>
    <source>
        <strain evidence="13">JCM 14343</strain>
    </source>
</reference>
<dbReference type="GO" id="GO:0045454">
    <property type="term" value="P:cell redox homeostasis"/>
    <property type="evidence" value="ECO:0007669"/>
    <property type="project" value="TreeGrafter"/>
</dbReference>
<comment type="cofactor">
    <cofactor evidence="11">
        <name>[4Fe-4S] cluster</name>
        <dbReference type="ChEBI" id="CHEBI:49883"/>
    </cofactor>
    <text evidence="11">Binds 1 [4Fe-4S] cluster per subunit. Following nitrosylation of the [4Fe-4S] cluster binds 1 [4Fe-8(NO)] cluster per subunit.</text>
</comment>
<dbReference type="InterPro" id="IPR003482">
    <property type="entry name" value="Whib"/>
</dbReference>
<feature type="domain" description="4Fe-4S Wbl-type" evidence="12">
    <location>
        <begin position="27"/>
        <end position="91"/>
    </location>
</feature>
<protein>
    <recommendedName>
        <fullName evidence="11">Transcriptional regulator WhiB</fullName>
    </recommendedName>
</protein>
<keyword evidence="7 11" id="KW-0805">Transcription regulation</keyword>
<gene>
    <name evidence="11" type="primary">whiB</name>
    <name evidence="14" type="ORF">OCS65_05470</name>
    <name evidence="13" type="ORF">RAJCM14343_1902</name>
</gene>
<proteinExistence type="inferred from homology"/>
<evidence type="ECO:0000256" key="6">
    <source>
        <dbReference type="ARBA" id="ARBA00023014"/>
    </source>
</evidence>
<dbReference type="GeneID" id="83619845"/>
<name>A0A5M3Y8R1_9NOCA</name>
<evidence type="ECO:0000256" key="4">
    <source>
        <dbReference type="ARBA" id="ARBA00022723"/>
    </source>
</evidence>
<comment type="PTM">
    <text evidence="11">Upon Fe-S cluster removal intramolecular disulfide bonds are formed.</text>
</comment>
<dbReference type="EMBL" id="CP106982">
    <property type="protein sequence ID" value="UYF95216.1"/>
    <property type="molecule type" value="Genomic_DNA"/>
</dbReference>